<keyword evidence="3" id="KW-1003">Cell membrane</keyword>
<name>A0AAE2ZK23_9HYPH</name>
<feature type="transmembrane region" description="Helical" evidence="7">
    <location>
        <begin position="313"/>
        <end position="333"/>
    </location>
</feature>
<evidence type="ECO:0000256" key="1">
    <source>
        <dbReference type="ARBA" id="ARBA00004651"/>
    </source>
</evidence>
<evidence type="ECO:0000256" key="5">
    <source>
        <dbReference type="ARBA" id="ARBA00022989"/>
    </source>
</evidence>
<evidence type="ECO:0000259" key="8">
    <source>
        <dbReference type="Pfam" id="PF01757"/>
    </source>
</evidence>
<dbReference type="InterPro" id="IPR002656">
    <property type="entry name" value="Acyl_transf_3_dom"/>
</dbReference>
<feature type="transmembrane region" description="Helical" evidence="7">
    <location>
        <begin position="95"/>
        <end position="112"/>
    </location>
</feature>
<feature type="transmembrane region" description="Helical" evidence="7">
    <location>
        <begin position="215"/>
        <end position="233"/>
    </location>
</feature>
<accession>A0AAE2ZK23</accession>
<keyword evidence="5 7" id="KW-1133">Transmembrane helix</keyword>
<feature type="transmembrane region" description="Helical" evidence="7">
    <location>
        <begin position="66"/>
        <end position="83"/>
    </location>
</feature>
<evidence type="ECO:0000256" key="2">
    <source>
        <dbReference type="ARBA" id="ARBA00007400"/>
    </source>
</evidence>
<comment type="caution">
    <text evidence="9">The sequence shown here is derived from an EMBL/GenBank/DDBJ whole genome shotgun (WGS) entry which is preliminary data.</text>
</comment>
<feature type="transmembrane region" description="Helical" evidence="7">
    <location>
        <begin position="190"/>
        <end position="208"/>
    </location>
</feature>
<evidence type="ECO:0000256" key="4">
    <source>
        <dbReference type="ARBA" id="ARBA00022692"/>
    </source>
</evidence>
<sequence>MTGGLSRKERAEESYIHLDAGRIGWVDYLKGFSILLVVMMHSVLGVEEAMGSEGWMHVFVQTAQPFRMPAFFMVAGLFLMRSIDRPLDRYIDTKVVHFVYFYLLWLTIQFAFKAPGMALEGGLAAPPIAWLTALVQPFGTLWFIYVLPIFFLVTRALRRLPAAAVAIAALVLQMLPVHTGLVVIDEFASYYVWFFIGYAYADHIFRLADLMRTRLPASLAFSAIALATIWFFTEWTPWTSIAASHWPGVSFVLGLAGAAALIAICAALDRFHLARAIRWCGAHSIVIYLAFFLPMAASRVILVRSGLIDNAGAVSLLVWIAAVIGPAVLFLLVETSGYGRFLFERPGWARLTPSGRQARP</sequence>
<feature type="transmembrane region" description="Helical" evidence="7">
    <location>
        <begin position="245"/>
        <end position="268"/>
    </location>
</feature>
<keyword evidence="10" id="KW-1185">Reference proteome</keyword>
<dbReference type="Pfam" id="PF01757">
    <property type="entry name" value="Acyl_transf_3"/>
    <property type="match status" value="1"/>
</dbReference>
<dbReference type="Proteomes" id="UP001196509">
    <property type="component" value="Unassembled WGS sequence"/>
</dbReference>
<feature type="domain" description="Acyltransferase 3" evidence="8">
    <location>
        <begin position="24"/>
        <end position="325"/>
    </location>
</feature>
<gene>
    <name evidence="9" type="ORF">K1W69_13745</name>
</gene>
<organism evidence="9 10">
    <name type="scientific">Flavimaribacter sediminis</name>
    <dbReference type="NCBI Taxonomy" id="2865987"/>
    <lineage>
        <taxon>Bacteria</taxon>
        <taxon>Pseudomonadati</taxon>
        <taxon>Pseudomonadota</taxon>
        <taxon>Alphaproteobacteria</taxon>
        <taxon>Hyphomicrobiales</taxon>
        <taxon>Rhizobiaceae</taxon>
        <taxon>Flavimaribacter</taxon>
    </lineage>
</organism>
<feature type="transmembrane region" description="Helical" evidence="7">
    <location>
        <begin position="160"/>
        <end position="184"/>
    </location>
</feature>
<dbReference type="AlphaFoldDB" id="A0AAE2ZK23"/>
<dbReference type="PANTHER" id="PTHR40074">
    <property type="entry name" value="O-ACETYLTRANSFERASE WECH"/>
    <property type="match status" value="1"/>
</dbReference>
<keyword evidence="6 7" id="KW-0472">Membrane</keyword>
<evidence type="ECO:0000256" key="6">
    <source>
        <dbReference type="ARBA" id="ARBA00023136"/>
    </source>
</evidence>
<dbReference type="GO" id="GO:0016413">
    <property type="term" value="F:O-acetyltransferase activity"/>
    <property type="evidence" value="ECO:0007669"/>
    <property type="project" value="TreeGrafter"/>
</dbReference>
<feature type="transmembrane region" description="Helical" evidence="7">
    <location>
        <begin position="28"/>
        <end position="46"/>
    </location>
</feature>
<dbReference type="GO" id="GO:0009246">
    <property type="term" value="P:enterobacterial common antigen biosynthetic process"/>
    <property type="evidence" value="ECO:0007669"/>
    <property type="project" value="TreeGrafter"/>
</dbReference>
<evidence type="ECO:0000256" key="3">
    <source>
        <dbReference type="ARBA" id="ARBA00022475"/>
    </source>
</evidence>
<keyword evidence="4 7" id="KW-0812">Transmembrane</keyword>
<feature type="transmembrane region" description="Helical" evidence="7">
    <location>
        <begin position="280"/>
        <end position="301"/>
    </location>
</feature>
<dbReference type="GO" id="GO:0005886">
    <property type="term" value="C:plasma membrane"/>
    <property type="evidence" value="ECO:0007669"/>
    <property type="project" value="UniProtKB-SubCell"/>
</dbReference>
<dbReference type="EMBL" id="JAICBX010000002">
    <property type="protein sequence ID" value="MBW8638254.1"/>
    <property type="molecule type" value="Genomic_DNA"/>
</dbReference>
<feature type="transmembrane region" description="Helical" evidence="7">
    <location>
        <begin position="128"/>
        <end position="153"/>
    </location>
</feature>
<evidence type="ECO:0000256" key="7">
    <source>
        <dbReference type="SAM" id="Phobius"/>
    </source>
</evidence>
<evidence type="ECO:0000313" key="10">
    <source>
        <dbReference type="Proteomes" id="UP001196509"/>
    </source>
</evidence>
<keyword evidence="9" id="KW-0808">Transferase</keyword>
<keyword evidence="9" id="KW-0012">Acyltransferase</keyword>
<reference evidence="9" key="1">
    <citation type="submission" date="2021-08" db="EMBL/GenBank/DDBJ databases">
        <title>Hoeflea bacterium WL0058 sp. nov., isolated from the sediment.</title>
        <authorList>
            <person name="Wang L."/>
            <person name="Zhang D."/>
        </authorList>
    </citation>
    <scope>NUCLEOTIDE SEQUENCE</scope>
    <source>
        <strain evidence="9">WL0058</strain>
    </source>
</reference>
<comment type="similarity">
    <text evidence="2">Belongs to the acyltransferase 3 family.</text>
</comment>
<dbReference type="PANTHER" id="PTHR40074:SF4">
    <property type="entry name" value="INNER MEMBRANE PROTEIN YCFT"/>
    <property type="match status" value="1"/>
</dbReference>
<proteinExistence type="inferred from homology"/>
<protein>
    <submittedName>
        <fullName evidence="9">Acyltransferase family protein</fullName>
    </submittedName>
</protein>
<comment type="subcellular location">
    <subcellularLocation>
        <location evidence="1">Cell membrane</location>
        <topology evidence="1">Multi-pass membrane protein</topology>
    </subcellularLocation>
</comment>
<evidence type="ECO:0000313" key="9">
    <source>
        <dbReference type="EMBL" id="MBW8638254.1"/>
    </source>
</evidence>